<keyword evidence="1" id="KW-0675">Receptor</keyword>
<sequence length="186" mass="21413">IKYRDISGPDGAPDGVIDDYDKVVFGEKEPHYTYAIKGGLEWKGIDFSFYLQGVGKVAGYLEDEARHAFINDYSIPKKEHLDRWTPMNPNASYPRLYQSQEHNRLFSDYWKEDASYLRLKNIQIGYRFPARMVAPLGINSLRVYASADNLFTKTDYFGAYDPEVRTTSGDVYPQVKTYVFGLSITF</sequence>
<comment type="caution">
    <text evidence="1">The sequence shown here is derived from an EMBL/GenBank/DDBJ whole genome shotgun (WGS) entry which is preliminary data.</text>
</comment>
<organism evidence="1 2">
    <name type="scientific">Bacteroides finegoldii</name>
    <dbReference type="NCBI Taxonomy" id="338188"/>
    <lineage>
        <taxon>Bacteria</taxon>
        <taxon>Pseudomonadati</taxon>
        <taxon>Bacteroidota</taxon>
        <taxon>Bacteroidia</taxon>
        <taxon>Bacteroidales</taxon>
        <taxon>Bacteroidaceae</taxon>
        <taxon>Bacteroides</taxon>
    </lineage>
</organism>
<dbReference type="EMBL" id="VWAG01000223">
    <property type="protein sequence ID" value="KAA5247258.1"/>
    <property type="molecule type" value="Genomic_DNA"/>
</dbReference>
<gene>
    <name evidence="1" type="ORF">F2Z09_23800</name>
</gene>
<dbReference type="SUPFAM" id="SSF56935">
    <property type="entry name" value="Porins"/>
    <property type="match status" value="1"/>
</dbReference>
<reference evidence="1 2" key="1">
    <citation type="journal article" date="2019" name="Nat. Med.">
        <title>A library of human gut bacterial isolates paired with longitudinal multiomics data enables mechanistic microbiome research.</title>
        <authorList>
            <person name="Poyet M."/>
            <person name="Groussin M."/>
            <person name="Gibbons S.M."/>
            <person name="Avila-Pacheco J."/>
            <person name="Jiang X."/>
            <person name="Kearney S.M."/>
            <person name="Perrotta A.R."/>
            <person name="Berdy B."/>
            <person name="Zhao S."/>
            <person name="Lieberman T.D."/>
            <person name="Swanson P.K."/>
            <person name="Smith M."/>
            <person name="Roesemann S."/>
            <person name="Alexander J.E."/>
            <person name="Rich S.A."/>
            <person name="Livny J."/>
            <person name="Vlamakis H."/>
            <person name="Clish C."/>
            <person name="Bullock K."/>
            <person name="Deik A."/>
            <person name="Scott J."/>
            <person name="Pierce K.A."/>
            <person name="Xavier R.J."/>
            <person name="Alm E.J."/>
        </authorList>
    </citation>
    <scope>NUCLEOTIDE SEQUENCE [LARGE SCALE GENOMIC DNA]</scope>
    <source>
        <strain evidence="1 2">BIOML-A2</strain>
    </source>
</reference>
<feature type="non-terminal residue" evidence="1">
    <location>
        <position position="1"/>
    </location>
</feature>
<name>A0AB34BJG2_9BACE</name>
<dbReference type="Proteomes" id="UP000440198">
    <property type="component" value="Unassembled WGS sequence"/>
</dbReference>
<keyword evidence="2" id="KW-1185">Reference proteome</keyword>
<proteinExistence type="predicted"/>
<protein>
    <submittedName>
        <fullName evidence="1">TonB-dependent receptor</fullName>
    </submittedName>
</protein>
<evidence type="ECO:0000313" key="2">
    <source>
        <dbReference type="Proteomes" id="UP000440198"/>
    </source>
</evidence>
<evidence type="ECO:0000313" key="1">
    <source>
        <dbReference type="EMBL" id="KAA5247258.1"/>
    </source>
</evidence>
<dbReference type="AlphaFoldDB" id="A0AB34BJG2"/>
<accession>A0AB34BJG2</accession>